<dbReference type="SUPFAM" id="SSF57701">
    <property type="entry name" value="Zn2/Cys6 DNA-binding domain"/>
    <property type="match status" value="1"/>
</dbReference>
<dbReference type="EMBL" id="LZYO01000478">
    <property type="protein sequence ID" value="ODH13484.1"/>
    <property type="molecule type" value="Genomic_DNA"/>
</dbReference>
<dbReference type="InterPro" id="IPR001138">
    <property type="entry name" value="Zn2Cys6_DnaBD"/>
</dbReference>
<name>A0A1D2J581_PARBR</name>
<dbReference type="VEuPathDB" id="FungiDB:PABG_00032"/>
<dbReference type="InterPro" id="IPR036864">
    <property type="entry name" value="Zn2-C6_fun-type_DNA-bd_sf"/>
</dbReference>
<dbReference type="InterPro" id="IPR021858">
    <property type="entry name" value="Fun_TF"/>
</dbReference>
<reference evidence="7 8" key="1">
    <citation type="submission" date="2016-06" db="EMBL/GenBank/DDBJ databases">
        <authorList>
            <person name="Kjaerup R.B."/>
            <person name="Dalgaard T.S."/>
            <person name="Juul-Madsen H.R."/>
        </authorList>
    </citation>
    <scope>NUCLEOTIDE SEQUENCE [LARGE SCALE GENOMIC DNA]</scope>
    <source>
        <strain evidence="7 8">Pb300</strain>
    </source>
</reference>
<gene>
    <name evidence="7" type="ORF">ACO22_07208</name>
</gene>
<dbReference type="AlphaFoldDB" id="A0A1D2J581"/>
<accession>A0A1D2J581</accession>
<evidence type="ECO:0000256" key="4">
    <source>
        <dbReference type="ARBA" id="ARBA00023242"/>
    </source>
</evidence>
<dbReference type="Pfam" id="PF00172">
    <property type="entry name" value="Zn_clus"/>
    <property type="match status" value="1"/>
</dbReference>
<keyword evidence="1" id="KW-0805">Transcription regulation</keyword>
<organism evidence="7 8">
    <name type="scientific">Paracoccidioides brasiliensis</name>
    <dbReference type="NCBI Taxonomy" id="121759"/>
    <lineage>
        <taxon>Eukaryota</taxon>
        <taxon>Fungi</taxon>
        <taxon>Dikarya</taxon>
        <taxon>Ascomycota</taxon>
        <taxon>Pezizomycotina</taxon>
        <taxon>Eurotiomycetes</taxon>
        <taxon>Eurotiomycetidae</taxon>
        <taxon>Onygenales</taxon>
        <taxon>Ajellomycetaceae</taxon>
        <taxon>Paracoccidioides</taxon>
    </lineage>
</organism>
<keyword evidence="4" id="KW-0539">Nucleus</keyword>
<dbReference type="GO" id="GO:0001228">
    <property type="term" value="F:DNA-binding transcription activator activity, RNA polymerase II-specific"/>
    <property type="evidence" value="ECO:0007669"/>
    <property type="project" value="TreeGrafter"/>
</dbReference>
<dbReference type="Proteomes" id="UP000242814">
    <property type="component" value="Unassembled WGS sequence"/>
</dbReference>
<dbReference type="GO" id="GO:0003677">
    <property type="term" value="F:DNA binding"/>
    <property type="evidence" value="ECO:0007669"/>
    <property type="project" value="UniProtKB-KW"/>
</dbReference>
<protein>
    <recommendedName>
        <fullName evidence="6">Zn(2)-C6 fungal-type domain-containing protein</fullName>
    </recommendedName>
</protein>
<dbReference type="SMART" id="SM00066">
    <property type="entry name" value="GAL4"/>
    <property type="match status" value="1"/>
</dbReference>
<dbReference type="GO" id="GO:0008270">
    <property type="term" value="F:zinc ion binding"/>
    <property type="evidence" value="ECO:0007669"/>
    <property type="project" value="InterPro"/>
</dbReference>
<dbReference type="CDD" id="cd00067">
    <property type="entry name" value="GAL4"/>
    <property type="match status" value="1"/>
</dbReference>
<evidence type="ECO:0000259" key="6">
    <source>
        <dbReference type="PROSITE" id="PS50048"/>
    </source>
</evidence>
<keyword evidence="2" id="KW-0238">DNA-binding</keyword>
<evidence type="ECO:0000256" key="1">
    <source>
        <dbReference type="ARBA" id="ARBA00023015"/>
    </source>
</evidence>
<evidence type="ECO:0000256" key="3">
    <source>
        <dbReference type="ARBA" id="ARBA00023163"/>
    </source>
</evidence>
<feature type="domain" description="Zn(2)-C6 fungal-type" evidence="6">
    <location>
        <begin position="26"/>
        <end position="57"/>
    </location>
</feature>
<dbReference type="PANTHER" id="PTHR47784">
    <property type="entry name" value="STEROL UPTAKE CONTROL PROTEIN 2"/>
    <property type="match status" value="1"/>
</dbReference>
<evidence type="ECO:0000313" key="8">
    <source>
        <dbReference type="Proteomes" id="UP000242814"/>
    </source>
</evidence>
<dbReference type="Pfam" id="PF11951">
    <property type="entry name" value="Fungal_trans_2"/>
    <property type="match status" value="1"/>
</dbReference>
<comment type="caution">
    <text evidence="7">The sequence shown here is derived from an EMBL/GenBank/DDBJ whole genome shotgun (WGS) entry which is preliminary data.</text>
</comment>
<keyword evidence="3" id="KW-0804">Transcription</keyword>
<dbReference type="InterPro" id="IPR053157">
    <property type="entry name" value="Sterol_Uptake_Regulator"/>
</dbReference>
<sequence length="461" mass="52664">MAEIEQGPTRATPIKSRKPHTKSRAGCYSCKARKVKKCPETRPICKNCTARKLDCVYPVQFKLQSQQQVARRLIPDHSKKNRSAAVFWLTTPPSPLFSSFIRPIGVLQLLPASFTIEDMRFFHHYMIAAHPYLPFGCDGVWVNDIPQLAHQHEYLMHAILSLGTSHLSLMNTLYTAMVSHRGLALRGLHEAIGKHHQQLHSTTDTSPTATSTQTHELNAMLATCYALAVQSSHIMDGFTDFLILVRGCGRLDNHLSAHYNAELRTLTFERERSRYSRSHGHAHHPVHDSCGESALTWDWKYHELILTALEALRRRAWVDAFIHFQDTYVVWCSMDESSFQEHIISILAPVRKSKAFLILLMHFTALQTVMLPIISRAIPLRARFPQLMLPHMRWLIEISCWIPDELQQYLSVPLEAVGRLGGEYGVFDSDFGNRVREAILRRAGEIAETAWRKMDETINLT</sequence>
<evidence type="ECO:0000256" key="5">
    <source>
        <dbReference type="SAM" id="MobiDB-lite"/>
    </source>
</evidence>
<dbReference type="PROSITE" id="PS50048">
    <property type="entry name" value="ZN2_CY6_FUNGAL_2"/>
    <property type="match status" value="1"/>
</dbReference>
<dbReference type="PANTHER" id="PTHR47784:SF7">
    <property type="entry name" value="ZN(II)2CYS6 TRANSCRIPTION FACTOR (EUROFUNG)"/>
    <property type="match status" value="1"/>
</dbReference>
<evidence type="ECO:0000256" key="2">
    <source>
        <dbReference type="ARBA" id="ARBA00023125"/>
    </source>
</evidence>
<evidence type="ECO:0000313" key="7">
    <source>
        <dbReference type="EMBL" id="ODH13484.1"/>
    </source>
</evidence>
<dbReference type="Gene3D" id="4.10.240.10">
    <property type="entry name" value="Zn(2)-C6 fungal-type DNA-binding domain"/>
    <property type="match status" value="1"/>
</dbReference>
<proteinExistence type="predicted"/>
<dbReference type="VEuPathDB" id="FungiDB:PADG_02422"/>
<feature type="region of interest" description="Disordered" evidence="5">
    <location>
        <begin position="1"/>
        <end position="22"/>
    </location>
</feature>